<evidence type="ECO:0000256" key="2">
    <source>
        <dbReference type="ARBA" id="ARBA00022553"/>
    </source>
</evidence>
<evidence type="ECO:0008006" key="6">
    <source>
        <dbReference type="Google" id="ProtNLM"/>
    </source>
</evidence>
<dbReference type="HOGENOM" id="CLU_041217_3_3_1"/>
<dbReference type="Proteomes" id="UP000030746">
    <property type="component" value="Unassembled WGS sequence"/>
</dbReference>
<accession>V4AT50</accession>
<dbReference type="PANTHER" id="PTHR45775">
    <property type="entry name" value="RAD, GEM/KIR FAMILY MEMBER 2, ISOFORM C"/>
    <property type="match status" value="1"/>
</dbReference>
<dbReference type="EMBL" id="KB201362">
    <property type="protein sequence ID" value="ESO96886.1"/>
    <property type="molecule type" value="Genomic_DNA"/>
</dbReference>
<gene>
    <name evidence="4" type="ORF">LOTGIDRAFT_159635</name>
</gene>
<evidence type="ECO:0000256" key="1">
    <source>
        <dbReference type="ARBA" id="ARBA00008846"/>
    </source>
</evidence>
<dbReference type="InterPro" id="IPR027417">
    <property type="entry name" value="P-loop_NTPase"/>
</dbReference>
<dbReference type="GO" id="GO:0005246">
    <property type="term" value="F:calcium channel regulator activity"/>
    <property type="evidence" value="ECO:0007669"/>
    <property type="project" value="TreeGrafter"/>
</dbReference>
<dbReference type="PRINTS" id="PR00449">
    <property type="entry name" value="RASTRNSFRMNG"/>
</dbReference>
<name>V4AT50_LOTGI</name>
<dbReference type="Pfam" id="PF00071">
    <property type="entry name" value="Ras"/>
    <property type="match status" value="1"/>
</dbReference>
<proteinExistence type="inferred from homology"/>
<dbReference type="SMART" id="SM00175">
    <property type="entry name" value="RAB"/>
    <property type="match status" value="1"/>
</dbReference>
<organism evidence="4 5">
    <name type="scientific">Lottia gigantea</name>
    <name type="common">Giant owl limpet</name>
    <dbReference type="NCBI Taxonomy" id="225164"/>
    <lineage>
        <taxon>Eukaryota</taxon>
        <taxon>Metazoa</taxon>
        <taxon>Spiralia</taxon>
        <taxon>Lophotrochozoa</taxon>
        <taxon>Mollusca</taxon>
        <taxon>Gastropoda</taxon>
        <taxon>Patellogastropoda</taxon>
        <taxon>Lottioidea</taxon>
        <taxon>Lottiidae</taxon>
        <taxon>Lottia</taxon>
    </lineage>
</organism>
<dbReference type="STRING" id="225164.V4AT50"/>
<dbReference type="PROSITE" id="PS51419">
    <property type="entry name" value="RAB"/>
    <property type="match status" value="1"/>
</dbReference>
<keyword evidence="2" id="KW-0597">Phosphoprotein</keyword>
<dbReference type="AlphaFoldDB" id="V4AT50"/>
<dbReference type="GO" id="GO:0003924">
    <property type="term" value="F:GTPase activity"/>
    <property type="evidence" value="ECO:0007669"/>
    <property type="project" value="InterPro"/>
</dbReference>
<dbReference type="InterPro" id="IPR051641">
    <property type="entry name" value="RGK_GTP-binding_reg"/>
</dbReference>
<dbReference type="OrthoDB" id="5239715at2759"/>
<dbReference type="PANTHER" id="PTHR45775:SF6">
    <property type="entry name" value="RAD, GEM_KIR FAMILY MEMBER 2, ISOFORM C"/>
    <property type="match status" value="1"/>
</dbReference>
<evidence type="ECO:0000256" key="3">
    <source>
        <dbReference type="SAM" id="MobiDB-lite"/>
    </source>
</evidence>
<comment type="similarity">
    <text evidence="1">Belongs to the small GTPase superfamily. RGK family.</text>
</comment>
<dbReference type="SUPFAM" id="SSF52540">
    <property type="entry name" value="P-loop containing nucleoside triphosphate hydrolases"/>
    <property type="match status" value="1"/>
</dbReference>
<keyword evidence="5" id="KW-1185">Reference proteome</keyword>
<dbReference type="KEGG" id="lgi:LOTGIDRAFT_159635"/>
<reference evidence="4 5" key="1">
    <citation type="journal article" date="2013" name="Nature">
        <title>Insights into bilaterian evolution from three spiralian genomes.</title>
        <authorList>
            <person name="Simakov O."/>
            <person name="Marletaz F."/>
            <person name="Cho S.J."/>
            <person name="Edsinger-Gonzales E."/>
            <person name="Havlak P."/>
            <person name="Hellsten U."/>
            <person name="Kuo D.H."/>
            <person name="Larsson T."/>
            <person name="Lv J."/>
            <person name="Arendt D."/>
            <person name="Savage R."/>
            <person name="Osoegawa K."/>
            <person name="de Jong P."/>
            <person name="Grimwood J."/>
            <person name="Chapman J.A."/>
            <person name="Shapiro H."/>
            <person name="Aerts A."/>
            <person name="Otillar R.P."/>
            <person name="Terry A.Y."/>
            <person name="Boore J.L."/>
            <person name="Grigoriev I.V."/>
            <person name="Lindberg D.R."/>
            <person name="Seaver E.C."/>
            <person name="Weisblat D.A."/>
            <person name="Putnam N.H."/>
            <person name="Rokhsar D.S."/>
        </authorList>
    </citation>
    <scope>NUCLEOTIDE SEQUENCE [LARGE SCALE GENOMIC DNA]</scope>
</reference>
<dbReference type="Gene3D" id="3.40.50.300">
    <property type="entry name" value="P-loop containing nucleotide triphosphate hydrolases"/>
    <property type="match status" value="1"/>
</dbReference>
<protein>
    <recommendedName>
        <fullName evidence="6">Small monomeric GTPase</fullName>
    </recommendedName>
</protein>
<dbReference type="SMART" id="SM00173">
    <property type="entry name" value="RAS"/>
    <property type="match status" value="1"/>
</dbReference>
<dbReference type="RefSeq" id="XP_009052383.1">
    <property type="nucleotide sequence ID" value="XM_009054135.1"/>
</dbReference>
<feature type="region of interest" description="Disordered" evidence="3">
    <location>
        <begin position="1"/>
        <end position="22"/>
    </location>
</feature>
<sequence>MGFLNRCQRKSRDKANGEPGSCVSVSLDGEESSLDFIDPDPDTDWTAETTIDAYVTVFSIDDRPSFERATDILFELKKRNESGIAVLLVGNKCDLVRTRTVTIEESKSVATMYDCKFVETSVVLNHNVDELLVGILTQIRRKKHKASASDHDHSCYSRSKQLLNKIFKKDPMSKSCEKLYGP</sequence>
<evidence type="ECO:0000313" key="4">
    <source>
        <dbReference type="EMBL" id="ESO96886.1"/>
    </source>
</evidence>
<dbReference type="GO" id="GO:0005886">
    <property type="term" value="C:plasma membrane"/>
    <property type="evidence" value="ECO:0007669"/>
    <property type="project" value="TreeGrafter"/>
</dbReference>
<dbReference type="PROSITE" id="PS51421">
    <property type="entry name" value="RAS"/>
    <property type="match status" value="1"/>
</dbReference>
<dbReference type="GeneID" id="20238105"/>
<evidence type="ECO:0000313" key="5">
    <source>
        <dbReference type="Proteomes" id="UP000030746"/>
    </source>
</evidence>
<dbReference type="InterPro" id="IPR001806">
    <property type="entry name" value="Small_GTPase"/>
</dbReference>
<dbReference type="OMA" id="HIRSANY"/>
<dbReference type="CTD" id="20238105"/>
<dbReference type="GO" id="GO:0005525">
    <property type="term" value="F:GTP binding"/>
    <property type="evidence" value="ECO:0007669"/>
    <property type="project" value="InterPro"/>
</dbReference>